<protein>
    <submittedName>
        <fullName evidence="3">Phosphoribosyltransferase</fullName>
    </submittedName>
</protein>
<keyword evidence="1" id="KW-0175">Coiled coil</keyword>
<keyword evidence="3" id="KW-0808">Transferase</keyword>
<evidence type="ECO:0000259" key="2">
    <source>
        <dbReference type="Pfam" id="PF00156"/>
    </source>
</evidence>
<dbReference type="SUPFAM" id="SSF53271">
    <property type="entry name" value="PRTase-like"/>
    <property type="match status" value="1"/>
</dbReference>
<keyword evidence="4" id="KW-1185">Reference proteome</keyword>
<dbReference type="EMBL" id="CAJNBJ010000016">
    <property type="protein sequence ID" value="CAE6759139.1"/>
    <property type="molecule type" value="Genomic_DNA"/>
</dbReference>
<feature type="domain" description="Phosphoribosyltransferase" evidence="2">
    <location>
        <begin position="14"/>
        <end position="198"/>
    </location>
</feature>
<dbReference type="Gene3D" id="3.40.50.2020">
    <property type="match status" value="1"/>
</dbReference>
<gene>
    <name evidence="3" type="ORF">NSPZN2_30555</name>
</gene>
<dbReference type="RefSeq" id="WP_213042705.1">
    <property type="nucleotide sequence ID" value="NZ_CAJNBJ010000016.1"/>
</dbReference>
<evidence type="ECO:0000313" key="3">
    <source>
        <dbReference type="EMBL" id="CAE6759139.1"/>
    </source>
</evidence>
<keyword evidence="3" id="KW-0328">Glycosyltransferase</keyword>
<name>A0ABM8RL58_9BACT</name>
<dbReference type="Gene3D" id="3.30.1310.20">
    <property type="entry name" value="PRTase-like"/>
    <property type="match status" value="1"/>
</dbReference>
<reference evidence="3 4" key="1">
    <citation type="submission" date="2021-02" db="EMBL/GenBank/DDBJ databases">
        <authorList>
            <person name="Han P."/>
        </authorList>
    </citation>
    <scope>NUCLEOTIDE SEQUENCE [LARGE SCALE GENOMIC DNA]</scope>
    <source>
        <strain evidence="3">Candidatus Nitrospira sp. ZN2</strain>
    </source>
</reference>
<dbReference type="InterPro" id="IPR029057">
    <property type="entry name" value="PRTase-like"/>
</dbReference>
<proteinExistence type="predicted"/>
<accession>A0ABM8RL58</accession>
<dbReference type="Proteomes" id="UP000675880">
    <property type="component" value="Unassembled WGS sequence"/>
</dbReference>
<evidence type="ECO:0000256" key="1">
    <source>
        <dbReference type="SAM" id="Coils"/>
    </source>
</evidence>
<feature type="coiled-coil region" evidence="1">
    <location>
        <begin position="90"/>
        <end position="117"/>
    </location>
</feature>
<comment type="caution">
    <text evidence="3">The sequence shown here is derived from an EMBL/GenBank/DDBJ whole genome shotgun (WGS) entry which is preliminary data.</text>
</comment>
<dbReference type="CDD" id="cd06223">
    <property type="entry name" value="PRTases_typeI"/>
    <property type="match status" value="1"/>
</dbReference>
<dbReference type="Pfam" id="PF00156">
    <property type="entry name" value="Pribosyltran"/>
    <property type="match status" value="1"/>
</dbReference>
<sequence>MAKGDGSTFHDRRDAGRQLARALIGYKGAKDTIVLALPRGGVVIGFEVSLLLRLPLDVLVVRKLGTPLNPELAMGALAETGYRHLNTDVINTYGVTVEQLEEEVGRQQQEIHRRIETYRGGRPLPPLKGQTVIVVDDGIATGATFYASLTALRTAKVARVVAAVPVAPPEASRELNRKVDEAVILQTPEWFFGISQFYEAFPQVEDEEVIACLETVRETLSSGKRSSG</sequence>
<dbReference type="GO" id="GO:0016757">
    <property type="term" value="F:glycosyltransferase activity"/>
    <property type="evidence" value="ECO:0007669"/>
    <property type="project" value="UniProtKB-KW"/>
</dbReference>
<organism evidence="3 4">
    <name type="scientific">Nitrospira defluvii</name>
    <dbReference type="NCBI Taxonomy" id="330214"/>
    <lineage>
        <taxon>Bacteria</taxon>
        <taxon>Pseudomonadati</taxon>
        <taxon>Nitrospirota</taxon>
        <taxon>Nitrospiria</taxon>
        <taxon>Nitrospirales</taxon>
        <taxon>Nitrospiraceae</taxon>
        <taxon>Nitrospira</taxon>
    </lineage>
</organism>
<dbReference type="InterPro" id="IPR000836">
    <property type="entry name" value="PRTase_dom"/>
</dbReference>
<evidence type="ECO:0000313" key="4">
    <source>
        <dbReference type="Proteomes" id="UP000675880"/>
    </source>
</evidence>